<organism evidence="1 2">
    <name type="scientific">Hyalomma asiaticum</name>
    <name type="common">Tick</name>
    <dbReference type="NCBI Taxonomy" id="266040"/>
    <lineage>
        <taxon>Eukaryota</taxon>
        <taxon>Metazoa</taxon>
        <taxon>Ecdysozoa</taxon>
        <taxon>Arthropoda</taxon>
        <taxon>Chelicerata</taxon>
        <taxon>Arachnida</taxon>
        <taxon>Acari</taxon>
        <taxon>Parasitiformes</taxon>
        <taxon>Ixodida</taxon>
        <taxon>Ixodoidea</taxon>
        <taxon>Ixodidae</taxon>
        <taxon>Hyalomminae</taxon>
        <taxon>Hyalomma</taxon>
    </lineage>
</organism>
<reference evidence="1" key="1">
    <citation type="submission" date="2020-05" db="EMBL/GenBank/DDBJ databases">
        <title>Large-scale comparative analyses of tick genomes elucidate their genetic diversity and vector capacities.</title>
        <authorList>
            <person name="Jia N."/>
            <person name="Wang J."/>
            <person name="Shi W."/>
            <person name="Du L."/>
            <person name="Sun Y."/>
            <person name="Zhan W."/>
            <person name="Jiang J."/>
            <person name="Wang Q."/>
            <person name="Zhang B."/>
            <person name="Ji P."/>
            <person name="Sakyi L.B."/>
            <person name="Cui X."/>
            <person name="Yuan T."/>
            <person name="Jiang B."/>
            <person name="Yang W."/>
            <person name="Lam T.T.-Y."/>
            <person name="Chang Q."/>
            <person name="Ding S."/>
            <person name="Wang X."/>
            <person name="Zhu J."/>
            <person name="Ruan X."/>
            <person name="Zhao L."/>
            <person name="Wei J."/>
            <person name="Que T."/>
            <person name="Du C."/>
            <person name="Cheng J."/>
            <person name="Dai P."/>
            <person name="Han X."/>
            <person name="Huang E."/>
            <person name="Gao Y."/>
            <person name="Liu J."/>
            <person name="Shao H."/>
            <person name="Ye R."/>
            <person name="Li L."/>
            <person name="Wei W."/>
            <person name="Wang X."/>
            <person name="Wang C."/>
            <person name="Yang T."/>
            <person name="Huo Q."/>
            <person name="Li W."/>
            <person name="Guo W."/>
            <person name="Chen H."/>
            <person name="Zhou L."/>
            <person name="Ni X."/>
            <person name="Tian J."/>
            <person name="Zhou Y."/>
            <person name="Sheng Y."/>
            <person name="Liu T."/>
            <person name="Pan Y."/>
            <person name="Xia L."/>
            <person name="Li J."/>
            <person name="Zhao F."/>
            <person name="Cao W."/>
        </authorList>
    </citation>
    <scope>NUCLEOTIDE SEQUENCE</scope>
    <source>
        <strain evidence="1">Hyas-2018</strain>
    </source>
</reference>
<gene>
    <name evidence="1" type="ORF">HPB50_003088</name>
</gene>
<proteinExistence type="predicted"/>
<comment type="caution">
    <text evidence="1">The sequence shown here is derived from an EMBL/GenBank/DDBJ whole genome shotgun (WGS) entry which is preliminary data.</text>
</comment>
<name>A0ACB7RHX0_HYAAI</name>
<keyword evidence="2" id="KW-1185">Reference proteome</keyword>
<accession>A0ACB7RHX0</accession>
<evidence type="ECO:0000313" key="1">
    <source>
        <dbReference type="EMBL" id="KAH6921590.1"/>
    </source>
</evidence>
<dbReference type="Proteomes" id="UP000821845">
    <property type="component" value="Chromosome 9"/>
</dbReference>
<evidence type="ECO:0000313" key="2">
    <source>
        <dbReference type="Proteomes" id="UP000821845"/>
    </source>
</evidence>
<dbReference type="EMBL" id="CM023489">
    <property type="protein sequence ID" value="KAH6921590.1"/>
    <property type="molecule type" value="Genomic_DNA"/>
</dbReference>
<protein>
    <submittedName>
        <fullName evidence="1">Uncharacterized protein</fullName>
    </submittedName>
</protein>
<sequence length="500" mass="54943">MPEAMVIGERITPEEANSPGWITAHKKRPASSLQATGKQHCAPAGAKYAGALKKVAAASRLPSPPADQCRVIVRPGGGLDVRKSNKFKVLQSLLLAARLPPTAADEDIVCTNDTQNIFVISTPSTVNAEAYANVREIVLMEQRHPVSAYVAAPGNTSRGVVRGVDADLPDCELQRFYLTPHNPMLLGVRRIKDTTTVILLFNGLKVPNYVRCGMLLLRCTLYKRQTDTCRVCGRIGHRQDVCPTPTEKVCERCSAQLTGSDHKCVQPKCALCGQGHVTGDRTCPNRYQVPYVVRRRRRRRRCRRRNNSQPAQGSPATYKQQQTTPTPKQQALTQPSTSKTTTQATWAGRVTNKGETRGPEQSRQLPQHVNDKILTLERENALLRKELTEIKTLLLNTQQQRERAVSEPAPATPAAPAAVSTPSNAAAASRAAKRRAAEDTEDEPLTIANMNKLIEQFRAAIIAEITPIKLQLTEHSVRLEMLEAGRQIAAPQIAPSPMQQ</sequence>